<name>A0A4Z1STL6_GIAMU</name>
<dbReference type="AlphaFoldDB" id="A0A4Z1STL6"/>
<dbReference type="Proteomes" id="UP000315496">
    <property type="component" value="Chromosome 2"/>
</dbReference>
<feature type="compositionally biased region" description="Basic residues" evidence="1">
    <location>
        <begin position="79"/>
        <end position="88"/>
    </location>
</feature>
<evidence type="ECO:0000313" key="3">
    <source>
        <dbReference type="Proteomes" id="UP000315496"/>
    </source>
</evidence>
<keyword evidence="3" id="KW-1185">Reference proteome</keyword>
<evidence type="ECO:0000256" key="1">
    <source>
        <dbReference type="SAM" id="MobiDB-lite"/>
    </source>
</evidence>
<sequence>MRACCCHPKGVEGQKTDDACASVVAVSDATLELDINPLRLTASKDFRASSIWAGGSGTSISLHADAPRSLLLSGSFQERRRRKRKVRRTRADRTDNDDIIKQLAPSLAGLAPSTSPEEAQVQSPLTTRQVVTTRINTNTSMLWLTGRGISESQSQEEEHPKGTASMRDSQDRPEKVYENLDLSSSRD</sequence>
<evidence type="ECO:0000313" key="2">
    <source>
        <dbReference type="EMBL" id="TNJ29090.1"/>
    </source>
</evidence>
<gene>
    <name evidence="2" type="ORF">GMRT_12941</name>
</gene>
<reference evidence="2 3" key="1">
    <citation type="submission" date="2019-05" db="EMBL/GenBank/DDBJ databases">
        <title>The compact genome of Giardia muris reveals important steps in the evolution of intestinal protozoan parasites.</title>
        <authorList>
            <person name="Xu F."/>
            <person name="Jimenez-Gonzalez A."/>
            <person name="Einarsson E."/>
            <person name="Astvaldsson A."/>
            <person name="Peirasmaki D."/>
            <person name="Eckmann L."/>
            <person name="Andersson J.O."/>
            <person name="Svard S.G."/>
            <person name="Jerlstrom-Hultqvist J."/>
        </authorList>
    </citation>
    <scope>NUCLEOTIDE SEQUENCE [LARGE SCALE GENOMIC DNA]</scope>
    <source>
        <strain evidence="2 3">Roberts-Thomson</strain>
    </source>
</reference>
<feature type="region of interest" description="Disordered" evidence="1">
    <location>
        <begin position="77"/>
        <end position="97"/>
    </location>
</feature>
<protein>
    <submittedName>
        <fullName evidence="2">Uncharacterized protein</fullName>
    </submittedName>
</protein>
<organism evidence="2 3">
    <name type="scientific">Giardia muris</name>
    <dbReference type="NCBI Taxonomy" id="5742"/>
    <lineage>
        <taxon>Eukaryota</taxon>
        <taxon>Metamonada</taxon>
        <taxon>Diplomonadida</taxon>
        <taxon>Hexamitidae</taxon>
        <taxon>Giardiinae</taxon>
        <taxon>Giardia</taxon>
    </lineage>
</organism>
<comment type="caution">
    <text evidence="2">The sequence shown here is derived from an EMBL/GenBank/DDBJ whole genome shotgun (WGS) entry which is preliminary data.</text>
</comment>
<dbReference type="EMBL" id="VDLU01000002">
    <property type="protein sequence ID" value="TNJ29090.1"/>
    <property type="molecule type" value="Genomic_DNA"/>
</dbReference>
<dbReference type="VEuPathDB" id="GiardiaDB:GMRT_12941"/>
<feature type="region of interest" description="Disordered" evidence="1">
    <location>
        <begin position="146"/>
        <end position="187"/>
    </location>
</feature>
<feature type="compositionally biased region" description="Basic and acidic residues" evidence="1">
    <location>
        <begin position="168"/>
        <end position="187"/>
    </location>
</feature>
<accession>A0A4Z1STL6</accession>
<proteinExistence type="predicted"/>